<gene>
    <name evidence="2" type="primary">ND4L</name>
</gene>
<name>G9HTH4_PLEBA</name>
<dbReference type="EMBL" id="JN392469">
    <property type="protein sequence ID" value="AEO93266.1"/>
    <property type="molecule type" value="Genomic_DNA"/>
</dbReference>
<dbReference type="AlphaFoldDB" id="G9HTH4"/>
<evidence type="ECO:0000313" key="2">
    <source>
        <dbReference type="EMBL" id="AEO93266.1"/>
    </source>
</evidence>
<keyword evidence="1" id="KW-1133">Transmembrane helix</keyword>
<organism evidence="2">
    <name type="scientific">Pleurobrachia bachei</name>
    <name type="common">Sea gooseberry</name>
    <dbReference type="NCBI Taxonomy" id="34499"/>
    <lineage>
        <taxon>Eukaryota</taxon>
        <taxon>Metazoa</taxon>
        <taxon>Ctenophora</taxon>
        <taxon>Tentaculata</taxon>
        <taxon>Cydippida</taxon>
        <taxon>Pleurobrachiidae</taxon>
        <taxon>Pleurobrachia</taxon>
    </lineage>
</organism>
<reference evidence="2" key="1">
    <citation type="journal article" date="2012" name="Mol. Phylogenet. Evol.">
        <title>Rapid evolution of the compact and unusual mitochondrial genome in the ctenophore, Pleurobrachia bachei.</title>
        <authorList>
            <person name="Kohn A.B."/>
            <person name="Citarella M.R."/>
            <person name="Kocot K.M."/>
            <person name="Bobkova Y.V."/>
            <person name="Halanych K.M."/>
            <person name="Moroz L.L."/>
        </authorList>
    </citation>
    <scope>NUCLEOTIDE SEQUENCE</scope>
</reference>
<evidence type="ECO:0000256" key="1">
    <source>
        <dbReference type="SAM" id="Phobius"/>
    </source>
</evidence>
<keyword evidence="2" id="KW-0496">Mitochondrion</keyword>
<feature type="transmembrane region" description="Helical" evidence="1">
    <location>
        <begin position="5"/>
        <end position="24"/>
    </location>
</feature>
<feature type="transmembrane region" description="Helical" evidence="1">
    <location>
        <begin position="30"/>
        <end position="58"/>
    </location>
</feature>
<proteinExistence type="predicted"/>
<protein>
    <submittedName>
        <fullName evidence="2">NADH dehydrogenase subunit 4L</fullName>
    </submittedName>
</protein>
<keyword evidence="1" id="KW-0472">Membrane</keyword>
<sequence length="59" mass="7458">MKRNFIYYFFLNYSLIYLFFILWLQKNLLYYFIILSYNIFLFIIYNLFYCLIIVPVVAV</sequence>
<accession>G9HTH4</accession>
<geneLocation type="mitochondrion" evidence="2"/>
<keyword evidence="1" id="KW-0812">Transmembrane</keyword>